<name>A0A8S5TPV7_9CAUD</name>
<evidence type="ECO:0000313" key="2">
    <source>
        <dbReference type="EMBL" id="DAF65178.1"/>
    </source>
</evidence>
<sequence>MELKTLKNKFFNIFKPGKHIDAAGQEVSFSEDDLKDIAASYNSEVHEAPICCGHPKHDKPAFGWIKQLCYDAGSKMLRAMPAQVNPEFAEMVNSGAFKKISPAFYSPSSPANPNPGHFTLRHIAFLGAQPPAVKGLGSVSFAESDNADVSFELDFAETELAYNDKGIARLFRNLKNFLIGKYSQEEADNIIPEYAIEEISSGAERSLNKAVEAKTEFSEPETEPKTPAEPEENAKNQLADAVQAKEAENARLKAELLKAKADKQAAENRAFCENQVKAGRLLPAMQDSVLAFMDDLSELELEFAEENSTLTAFKALISQLPPSVNFSEVTPPEDDDAAPQTAADIAAKAAEYQNKQAESGKDIRFCEAVRAVCK</sequence>
<organism evidence="2">
    <name type="scientific">Myoviridae sp. ct2AC8</name>
    <dbReference type="NCBI Taxonomy" id="2827655"/>
    <lineage>
        <taxon>Viruses</taxon>
        <taxon>Duplodnaviria</taxon>
        <taxon>Heunggongvirae</taxon>
        <taxon>Uroviricota</taxon>
        <taxon>Caudoviricetes</taxon>
    </lineage>
</organism>
<reference evidence="2" key="1">
    <citation type="journal article" date="2021" name="Proc. Natl. Acad. Sci. U.S.A.">
        <title>A Catalog of Tens of Thousands of Viruses from Human Metagenomes Reveals Hidden Associations with Chronic Diseases.</title>
        <authorList>
            <person name="Tisza M.J."/>
            <person name="Buck C.B."/>
        </authorList>
    </citation>
    <scope>NUCLEOTIDE SEQUENCE</scope>
    <source>
        <strain evidence="2">Ct2AC8</strain>
    </source>
</reference>
<evidence type="ECO:0000256" key="1">
    <source>
        <dbReference type="SAM" id="MobiDB-lite"/>
    </source>
</evidence>
<feature type="compositionally biased region" description="Basic and acidic residues" evidence="1">
    <location>
        <begin position="211"/>
        <end position="234"/>
    </location>
</feature>
<feature type="region of interest" description="Disordered" evidence="1">
    <location>
        <begin position="210"/>
        <end position="237"/>
    </location>
</feature>
<dbReference type="EMBL" id="BK032875">
    <property type="protein sequence ID" value="DAF65178.1"/>
    <property type="molecule type" value="Genomic_DNA"/>
</dbReference>
<accession>A0A8S5TPV7</accession>
<protein>
    <submittedName>
        <fullName evidence="2">Capsid scaffolding protein</fullName>
    </submittedName>
</protein>
<proteinExistence type="predicted"/>